<proteinExistence type="predicted"/>
<dbReference type="Proteomes" id="UP000192602">
    <property type="component" value="Unassembled WGS sequence"/>
</dbReference>
<dbReference type="Pfam" id="PF08309">
    <property type="entry name" value="LVIVD"/>
    <property type="match status" value="4"/>
</dbReference>
<dbReference type="OrthoDB" id="48956at2"/>
<evidence type="ECO:0000313" key="2">
    <source>
        <dbReference type="Proteomes" id="UP000192602"/>
    </source>
</evidence>
<accession>A0A1W1WRN2</accession>
<sequence length="1056" mass="118170">MIRFVFLFLLGFGYILASSLPPYVEGLGTYLLSKEKWKIYGTFYQYDFEQNGSDYNDWLYISDQGSAFRLLGITPTDDNPFGWKRLNKAPSQLPEIAGYFIFIQYDGDSETRFSWVYLSQNSQSVYKLMGADPNTHYFQYLDIDNDGSPDRLPYIWFTINDDNTATFHCSIVPGTICPYSSSSSSAPSSSSTSIPTSSSSSCASDSCNLDCAIGSHSSGAASSVPASRKIGRLDTPFQWYNAQVKIYEISSTGSLNLRKTTHTYHHVGISGFIFDFCDGAECSMYHNNSYYLVEVNKGCDFDPNGNGQLEQFGNKNKGVLRLIVKGDEISHRPVVSLISEIAYENLASYIKYRFHPLGFQEQLRTVAKSLFTHDITGDSNIDEKDIAFYQDLQNKGAVTPTIAHDLTHLYVGMRDGKYPSMILNSTFDTEYVNIPLYGNAVCVHGNRAYIGNNNKLIELDISDPTHITKVRERILPSSHNINAIIVYSSQKLAVATSHGLYFVNTSNLSYGRVAPIYTNFIDLAKDSRNNIWLIDRTKFYKYDASQNKILQSTIPLDFANDIKIVDKNGVTFAIIANGTEGVKIINLYPRITPTHQQKFIFDIDTPGHANAVDVKGNNIYVADGQNGIVVIDFQSRSIVGHANTFDYTCDITIDGSYAYVADYASGLIMFDLSTPTHPAMSGYIDILYNACKVTKLFKNGKKLAFVYRDEGTQRGINIIDVSNPYYRDITLSGVVSRITEKGSTIKSIAKRGSILYALSEGKLFIYSIAPNKVFLNKLTEFIINQSPADWTDIALSNHLNHLYISSNKKGLIEVDITNPVQPQSVGIYPVQSTYTDATQLILNSDSSKAFLADFSKVHILRLWSTPAYLEEHLLNVPGTINYIAISEDGTKLFVTYQTFATYQSPPVYKTNIYDITSNNTLSPSFIGTITYNQNEYVYGAIQFHDASHLLTFSTWMKYYDITNLNAPRLIESSSAYPTVVLHIAGNDYGYRIYGITKGYGLDVFDRTKYKGCFNTFGTTDFKGGRKAVRNGNIFYIPDGRMGTNIIDVNLFAPHDQ</sequence>
<evidence type="ECO:0000313" key="1">
    <source>
        <dbReference type="EMBL" id="SMC08865.1"/>
    </source>
</evidence>
<protein>
    <submittedName>
        <fullName evidence="1">Uncharacterized conserved protein</fullName>
    </submittedName>
</protein>
<dbReference type="InterPro" id="IPR011047">
    <property type="entry name" value="Quinoprotein_ADH-like_sf"/>
</dbReference>
<dbReference type="InterPro" id="IPR013211">
    <property type="entry name" value="LVIVD"/>
</dbReference>
<dbReference type="AlphaFoldDB" id="A0A1W1WRN2"/>
<dbReference type="RefSeq" id="WP_084275126.1">
    <property type="nucleotide sequence ID" value="NZ_AP026671.1"/>
</dbReference>
<organism evidence="1 2">
    <name type="scientific">Nitratiruptor tergarcus DSM 16512</name>
    <dbReference type="NCBI Taxonomy" id="1069081"/>
    <lineage>
        <taxon>Bacteria</taxon>
        <taxon>Pseudomonadati</taxon>
        <taxon>Campylobacterota</taxon>
        <taxon>Epsilonproteobacteria</taxon>
        <taxon>Nautiliales</taxon>
        <taxon>Nitratiruptoraceae</taxon>
        <taxon>Nitratiruptor</taxon>
    </lineage>
</organism>
<reference evidence="2" key="1">
    <citation type="submission" date="2017-04" db="EMBL/GenBank/DDBJ databases">
        <authorList>
            <person name="Varghese N."/>
            <person name="Submissions S."/>
        </authorList>
    </citation>
    <scope>NUCLEOTIDE SEQUENCE [LARGE SCALE GENOMIC DNA]</scope>
    <source>
        <strain evidence="2">DSM 16512</strain>
    </source>
</reference>
<dbReference type="Gene3D" id="2.130.10.10">
    <property type="entry name" value="YVTN repeat-like/Quinoprotein amine dehydrogenase"/>
    <property type="match status" value="2"/>
</dbReference>
<dbReference type="EMBL" id="FWWZ01000001">
    <property type="protein sequence ID" value="SMC08865.1"/>
    <property type="molecule type" value="Genomic_DNA"/>
</dbReference>
<name>A0A1W1WRN2_9BACT</name>
<dbReference type="InterPro" id="IPR015943">
    <property type="entry name" value="WD40/YVTN_repeat-like_dom_sf"/>
</dbReference>
<keyword evidence="2" id="KW-1185">Reference proteome</keyword>
<dbReference type="SUPFAM" id="SSF50969">
    <property type="entry name" value="YVTN repeat-like/Quinoprotein amine dehydrogenase"/>
    <property type="match status" value="1"/>
</dbReference>
<gene>
    <name evidence="1" type="ORF">SAMN05660197_0640</name>
</gene>
<dbReference type="InterPro" id="IPR011044">
    <property type="entry name" value="Quino_amine_DH_bsu"/>
</dbReference>
<dbReference type="SUPFAM" id="SSF50998">
    <property type="entry name" value="Quinoprotein alcohol dehydrogenase-like"/>
    <property type="match status" value="1"/>
</dbReference>